<evidence type="ECO:0000256" key="8">
    <source>
        <dbReference type="SAM" id="Phobius"/>
    </source>
</evidence>
<protein>
    <submittedName>
        <fullName evidence="9">AzlC protein</fullName>
    </submittedName>
</protein>
<accession>A0A133ZJI1</accession>
<dbReference type="GO" id="GO:0005886">
    <property type="term" value="C:plasma membrane"/>
    <property type="evidence" value="ECO:0007669"/>
    <property type="project" value="UniProtKB-SubCell"/>
</dbReference>
<evidence type="ECO:0000256" key="1">
    <source>
        <dbReference type="ARBA" id="ARBA00004651"/>
    </source>
</evidence>
<evidence type="ECO:0000313" key="9">
    <source>
        <dbReference type="EMBL" id="KXB55595.1"/>
    </source>
</evidence>
<comment type="caution">
    <text evidence="9">The sequence shown here is derived from an EMBL/GenBank/DDBJ whole genome shotgun (WGS) entry which is preliminary data.</text>
</comment>
<dbReference type="GO" id="GO:1903785">
    <property type="term" value="P:L-valine transmembrane transport"/>
    <property type="evidence" value="ECO:0007669"/>
    <property type="project" value="TreeGrafter"/>
</dbReference>
<dbReference type="Proteomes" id="UP000070394">
    <property type="component" value="Unassembled WGS sequence"/>
</dbReference>
<feature type="transmembrane region" description="Helical" evidence="8">
    <location>
        <begin position="188"/>
        <end position="205"/>
    </location>
</feature>
<organism evidence="9 10">
    <name type="scientific">Lachnoanaerobaculum saburreum</name>
    <dbReference type="NCBI Taxonomy" id="467210"/>
    <lineage>
        <taxon>Bacteria</taxon>
        <taxon>Bacillati</taxon>
        <taxon>Bacillota</taxon>
        <taxon>Clostridia</taxon>
        <taxon>Lachnospirales</taxon>
        <taxon>Lachnospiraceae</taxon>
        <taxon>Lachnoanaerobaculum</taxon>
    </lineage>
</organism>
<evidence type="ECO:0000256" key="7">
    <source>
        <dbReference type="ARBA" id="ARBA00023136"/>
    </source>
</evidence>
<evidence type="ECO:0000313" key="10">
    <source>
        <dbReference type="Proteomes" id="UP000070394"/>
    </source>
</evidence>
<feature type="transmembrane region" description="Helical" evidence="8">
    <location>
        <begin position="217"/>
        <end position="233"/>
    </location>
</feature>
<dbReference type="STRING" id="467210.HMPREF1866_02135"/>
<sequence length="240" mass="26005">MEYKFGKNKNIFFLGVRDGIPIALGYFAVSFSLGIMATKSGLSPLQALVASFLNNASAGEYAGFSMIAISSSYIEIAVITLIANARYLLMSIALSQRIRKDTPLHHILIMAHLLTDEIFAVSIARPGDVNPYYTFGVILTASPAWAFGTFFGAVAGNILPIRLVSAFSVALYGMFIAIIIPAAKSDKVILSLVIVSFLLSYIFSFDFFRISEGIKTILLTIVISAFGAIFFPLKNGDSNE</sequence>
<evidence type="ECO:0000256" key="3">
    <source>
        <dbReference type="ARBA" id="ARBA00022448"/>
    </source>
</evidence>
<evidence type="ECO:0000256" key="5">
    <source>
        <dbReference type="ARBA" id="ARBA00022692"/>
    </source>
</evidence>
<proteinExistence type="inferred from homology"/>
<name>A0A133ZJI1_9FIRM</name>
<comment type="similarity">
    <text evidence="2">Belongs to the AzlC family.</text>
</comment>
<keyword evidence="5 8" id="KW-0812">Transmembrane</keyword>
<keyword evidence="7 8" id="KW-0472">Membrane</keyword>
<evidence type="ECO:0000256" key="2">
    <source>
        <dbReference type="ARBA" id="ARBA00010735"/>
    </source>
</evidence>
<dbReference type="OrthoDB" id="3177005at2"/>
<feature type="transmembrane region" description="Helical" evidence="8">
    <location>
        <begin position="20"/>
        <end position="42"/>
    </location>
</feature>
<dbReference type="RefSeq" id="WP_060931772.1">
    <property type="nucleotide sequence ID" value="NZ_KQ959840.1"/>
</dbReference>
<keyword evidence="3" id="KW-0813">Transport</keyword>
<evidence type="ECO:0000256" key="4">
    <source>
        <dbReference type="ARBA" id="ARBA00022475"/>
    </source>
</evidence>
<feature type="transmembrane region" description="Helical" evidence="8">
    <location>
        <begin position="132"/>
        <end position="156"/>
    </location>
</feature>
<dbReference type="Pfam" id="PF03591">
    <property type="entry name" value="AzlC"/>
    <property type="match status" value="1"/>
</dbReference>
<gene>
    <name evidence="9" type="ORF">HMPREF1866_02135</name>
</gene>
<feature type="transmembrane region" description="Helical" evidence="8">
    <location>
        <begin position="104"/>
        <end position="126"/>
    </location>
</feature>
<feature type="transmembrane region" description="Helical" evidence="8">
    <location>
        <begin position="62"/>
        <end position="83"/>
    </location>
</feature>
<dbReference type="AlphaFoldDB" id="A0A133ZJI1"/>
<evidence type="ECO:0000256" key="6">
    <source>
        <dbReference type="ARBA" id="ARBA00022989"/>
    </source>
</evidence>
<dbReference type="PANTHER" id="PTHR34979:SF1">
    <property type="entry name" value="INNER MEMBRANE PROTEIN YGAZ"/>
    <property type="match status" value="1"/>
</dbReference>
<keyword evidence="6 8" id="KW-1133">Transmembrane helix</keyword>
<dbReference type="EMBL" id="LSDA01000111">
    <property type="protein sequence ID" value="KXB55595.1"/>
    <property type="molecule type" value="Genomic_DNA"/>
</dbReference>
<dbReference type="PANTHER" id="PTHR34979">
    <property type="entry name" value="INNER MEMBRANE PROTEIN YGAZ"/>
    <property type="match status" value="1"/>
</dbReference>
<dbReference type="InterPro" id="IPR011606">
    <property type="entry name" value="Brnchd-chn_aa_trnsp_permease"/>
</dbReference>
<keyword evidence="10" id="KW-1185">Reference proteome</keyword>
<reference evidence="10" key="1">
    <citation type="submission" date="2016-01" db="EMBL/GenBank/DDBJ databases">
        <authorList>
            <person name="Mitreva M."/>
            <person name="Pepin K.H."/>
            <person name="Mihindukulasuriya K.A."/>
            <person name="Fulton R."/>
            <person name="Fronick C."/>
            <person name="O'Laughlin M."/>
            <person name="Miner T."/>
            <person name="Herter B."/>
            <person name="Rosa B.A."/>
            <person name="Cordes M."/>
            <person name="Tomlinson C."/>
            <person name="Wollam A."/>
            <person name="Palsikar V.B."/>
            <person name="Mardis E.R."/>
            <person name="Wilson R.K."/>
        </authorList>
    </citation>
    <scope>NUCLEOTIDE SEQUENCE [LARGE SCALE GENOMIC DNA]</scope>
    <source>
        <strain evidence="10">DNF00896</strain>
    </source>
</reference>
<feature type="transmembrane region" description="Helical" evidence="8">
    <location>
        <begin position="163"/>
        <end position="182"/>
    </location>
</feature>
<dbReference type="PATRIC" id="fig|467210.3.peg.2113"/>
<comment type="subcellular location">
    <subcellularLocation>
        <location evidence="1">Cell membrane</location>
        <topology evidence="1">Multi-pass membrane protein</topology>
    </subcellularLocation>
</comment>
<keyword evidence="4" id="KW-1003">Cell membrane</keyword>